<proteinExistence type="predicted"/>
<sequence length="54" mass="6423">YELRLRKEYTFNWYTDEVELHYEDDNGNVYHRSYPNLAGLFAAPDIVLEPAANE</sequence>
<feature type="non-terminal residue" evidence="1">
    <location>
        <position position="1"/>
    </location>
</feature>
<comment type="caution">
    <text evidence="1">The sequence shown here is derived from an EMBL/GenBank/DDBJ whole genome shotgun (WGS) entry which is preliminary data.</text>
</comment>
<name>K1UUJ9_9ZZZZ</name>
<gene>
    <name evidence="1" type="ORF">LEA_05274</name>
</gene>
<protein>
    <submittedName>
        <fullName evidence="1">Uncharacterized protein</fullName>
    </submittedName>
</protein>
<accession>K1UUJ9</accession>
<organism evidence="1">
    <name type="scientific">human gut metagenome</name>
    <dbReference type="NCBI Taxonomy" id="408170"/>
    <lineage>
        <taxon>unclassified sequences</taxon>
        <taxon>metagenomes</taxon>
        <taxon>organismal metagenomes</taxon>
    </lineage>
</organism>
<dbReference type="AlphaFoldDB" id="K1UUJ9"/>
<dbReference type="EMBL" id="AJWY01003448">
    <property type="protein sequence ID" value="EKC75321.1"/>
    <property type="molecule type" value="Genomic_DNA"/>
</dbReference>
<reference evidence="1" key="1">
    <citation type="journal article" date="2013" name="Environ. Microbiol.">
        <title>Microbiota from the distal guts of lean and obese adolescents exhibit partial functional redundancy besides clear differences in community structure.</title>
        <authorList>
            <person name="Ferrer M."/>
            <person name="Ruiz A."/>
            <person name="Lanza F."/>
            <person name="Haange S.B."/>
            <person name="Oberbach A."/>
            <person name="Till H."/>
            <person name="Bargiela R."/>
            <person name="Campoy C."/>
            <person name="Segura M.T."/>
            <person name="Richter M."/>
            <person name="von Bergen M."/>
            <person name="Seifert J."/>
            <person name="Suarez A."/>
        </authorList>
    </citation>
    <scope>NUCLEOTIDE SEQUENCE</scope>
</reference>
<evidence type="ECO:0000313" key="1">
    <source>
        <dbReference type="EMBL" id="EKC75321.1"/>
    </source>
</evidence>